<name>A0A2P6S2R3_ROSCH</name>
<reference evidence="1 2" key="1">
    <citation type="journal article" date="2018" name="Nat. Genet.">
        <title>The Rosa genome provides new insights in the design of modern roses.</title>
        <authorList>
            <person name="Bendahmane M."/>
        </authorList>
    </citation>
    <scope>NUCLEOTIDE SEQUENCE [LARGE SCALE GENOMIC DNA]</scope>
    <source>
        <strain evidence="2">cv. Old Blush</strain>
    </source>
</reference>
<comment type="caution">
    <text evidence="1">The sequence shown here is derived from an EMBL/GenBank/DDBJ whole genome shotgun (WGS) entry which is preliminary data.</text>
</comment>
<keyword evidence="2" id="KW-1185">Reference proteome</keyword>
<dbReference type="Proteomes" id="UP000238479">
    <property type="component" value="Chromosome 2"/>
</dbReference>
<dbReference type="Gramene" id="PRQ52958">
    <property type="protein sequence ID" value="PRQ52958"/>
    <property type="gene ID" value="RchiOBHm_Chr2g0161221"/>
</dbReference>
<gene>
    <name evidence="1" type="ORF">RchiOBHm_Chr2g0161221</name>
</gene>
<dbReference type="AlphaFoldDB" id="A0A2P6S2R3"/>
<dbReference type="EMBL" id="PDCK01000040">
    <property type="protein sequence ID" value="PRQ52958.1"/>
    <property type="molecule type" value="Genomic_DNA"/>
</dbReference>
<proteinExistence type="predicted"/>
<organism evidence="1 2">
    <name type="scientific">Rosa chinensis</name>
    <name type="common">China rose</name>
    <dbReference type="NCBI Taxonomy" id="74649"/>
    <lineage>
        <taxon>Eukaryota</taxon>
        <taxon>Viridiplantae</taxon>
        <taxon>Streptophyta</taxon>
        <taxon>Embryophyta</taxon>
        <taxon>Tracheophyta</taxon>
        <taxon>Spermatophyta</taxon>
        <taxon>Magnoliopsida</taxon>
        <taxon>eudicotyledons</taxon>
        <taxon>Gunneridae</taxon>
        <taxon>Pentapetalae</taxon>
        <taxon>rosids</taxon>
        <taxon>fabids</taxon>
        <taxon>Rosales</taxon>
        <taxon>Rosaceae</taxon>
        <taxon>Rosoideae</taxon>
        <taxon>Rosoideae incertae sedis</taxon>
        <taxon>Rosa</taxon>
    </lineage>
</organism>
<evidence type="ECO:0000313" key="2">
    <source>
        <dbReference type="Proteomes" id="UP000238479"/>
    </source>
</evidence>
<protein>
    <submittedName>
        <fullName evidence="1">Uncharacterized protein</fullName>
    </submittedName>
</protein>
<accession>A0A2P6S2R3</accession>
<sequence length="64" mass="7345">MLFGCFGFRTLLIFFLIFFFSVNGSIISLNAQKMEIKSISIQPKLNGGIKSLIDLYLDFEYVEI</sequence>
<evidence type="ECO:0000313" key="1">
    <source>
        <dbReference type="EMBL" id="PRQ52958.1"/>
    </source>
</evidence>